<dbReference type="SUPFAM" id="SSF51735">
    <property type="entry name" value="NAD(P)-binding Rossmann-fold domains"/>
    <property type="match status" value="1"/>
</dbReference>
<evidence type="ECO:0000313" key="2">
    <source>
        <dbReference type="EMBL" id="MBA2226056.1"/>
    </source>
</evidence>
<organism evidence="2 3">
    <name type="scientific">Thermogemmata fonticola</name>
    <dbReference type="NCBI Taxonomy" id="2755323"/>
    <lineage>
        <taxon>Bacteria</taxon>
        <taxon>Pseudomonadati</taxon>
        <taxon>Planctomycetota</taxon>
        <taxon>Planctomycetia</taxon>
        <taxon>Gemmatales</taxon>
        <taxon>Gemmataceae</taxon>
        <taxon>Thermogemmata</taxon>
    </lineage>
</organism>
<evidence type="ECO:0000259" key="1">
    <source>
        <dbReference type="Pfam" id="PF01370"/>
    </source>
</evidence>
<dbReference type="Gene3D" id="3.90.25.10">
    <property type="entry name" value="UDP-galactose 4-epimerase, domain 1"/>
    <property type="match status" value="1"/>
</dbReference>
<dbReference type="RefSeq" id="WP_194537488.1">
    <property type="nucleotide sequence ID" value="NZ_JACEFB010000004.1"/>
</dbReference>
<protein>
    <submittedName>
        <fullName evidence="2">NAD(P)-dependent oxidoreductase</fullName>
    </submittedName>
</protein>
<name>A0A7V9ABB9_9BACT</name>
<dbReference type="PANTHER" id="PTHR43245:SF13">
    <property type="entry name" value="UDP-D-APIOSE_UDP-D-XYLOSE SYNTHASE 2"/>
    <property type="match status" value="1"/>
</dbReference>
<reference evidence="2 3" key="1">
    <citation type="submission" date="2020-07" db="EMBL/GenBank/DDBJ databases">
        <title>Thermogemmata thermophila gen. nov., sp. nov., a novel moderate thermophilic planctomycete from a Kamchatka hot spring.</title>
        <authorList>
            <person name="Elcheninov A.G."/>
            <person name="Podosokorskaya O.A."/>
            <person name="Kovaleva O.L."/>
            <person name="Novikov A."/>
            <person name="Bonch-Osmolovskaya E.A."/>
            <person name="Toshchakov S.V."/>
            <person name="Kublanov I.V."/>
        </authorList>
    </citation>
    <scope>NUCLEOTIDE SEQUENCE [LARGE SCALE GENOMIC DNA]</scope>
    <source>
        <strain evidence="2 3">2918</strain>
    </source>
</reference>
<proteinExistence type="predicted"/>
<dbReference type="InterPro" id="IPR050177">
    <property type="entry name" value="Lipid_A_modif_metabolic_enz"/>
</dbReference>
<dbReference type="Gene3D" id="3.40.50.720">
    <property type="entry name" value="NAD(P)-binding Rossmann-like Domain"/>
    <property type="match status" value="1"/>
</dbReference>
<dbReference type="InterPro" id="IPR036291">
    <property type="entry name" value="NAD(P)-bd_dom_sf"/>
</dbReference>
<comment type="caution">
    <text evidence="2">The sequence shown here is derived from an EMBL/GenBank/DDBJ whole genome shotgun (WGS) entry which is preliminary data.</text>
</comment>
<dbReference type="AlphaFoldDB" id="A0A7V9ABB9"/>
<dbReference type="EMBL" id="JACEFB010000004">
    <property type="protein sequence ID" value="MBA2226056.1"/>
    <property type="molecule type" value="Genomic_DNA"/>
</dbReference>
<dbReference type="Pfam" id="PF01370">
    <property type="entry name" value="Epimerase"/>
    <property type="match status" value="1"/>
</dbReference>
<sequence length="325" mass="35054">MSAEGGSRRQPPRPWVVTGVAGFLGSHVAERLLAQGVPVVGVDNFSGGKRELAAACAAHPHFTLVEQDLCEAAALRALLVQHRPAAVVHLAALHYIPACQADPVGTIRLNVLGTQCVLAAARAAAAERFFFASTGEVYAPSDQPHQEDASPLGPFTLYGLSKLMGEQLLALEARERPCAVFVIGRLFNLYGPRETNPHILPEILEQLRRAPEEPLRLGNLWPKRDLVPVADAARAVVELVERCPPGVTTVNIGSGVAVSMQEVLALLGQLRGQPVNIQTDPAKVRPVERPHLQADVTRLRHLLGWTPSRDLARGLAELLRQEGLL</sequence>
<evidence type="ECO:0000313" key="3">
    <source>
        <dbReference type="Proteomes" id="UP000542342"/>
    </source>
</evidence>
<feature type="domain" description="NAD-dependent epimerase/dehydratase" evidence="1">
    <location>
        <begin position="16"/>
        <end position="253"/>
    </location>
</feature>
<gene>
    <name evidence="2" type="ORF">H0921_07760</name>
</gene>
<accession>A0A7V9ABB9</accession>
<dbReference type="Proteomes" id="UP000542342">
    <property type="component" value="Unassembled WGS sequence"/>
</dbReference>
<dbReference type="InterPro" id="IPR001509">
    <property type="entry name" value="Epimerase_deHydtase"/>
</dbReference>
<dbReference type="PANTHER" id="PTHR43245">
    <property type="entry name" value="BIFUNCTIONAL POLYMYXIN RESISTANCE PROTEIN ARNA"/>
    <property type="match status" value="1"/>
</dbReference>
<keyword evidence="3" id="KW-1185">Reference proteome</keyword>